<reference evidence="1" key="1">
    <citation type="journal article" date="2021" name="Proc. Natl. Acad. Sci. U.S.A.">
        <title>A Catalog of Tens of Thousands of Viruses from Human Metagenomes Reveals Hidden Associations with Chronic Diseases.</title>
        <authorList>
            <person name="Tisza M.J."/>
            <person name="Buck C.B."/>
        </authorList>
    </citation>
    <scope>NUCLEOTIDE SEQUENCE</scope>
    <source>
        <strain evidence="1">CtiJm4</strain>
    </source>
</reference>
<proteinExistence type="predicted"/>
<organism evidence="1">
    <name type="scientific">Siphoviridae sp. ctiJm4</name>
    <dbReference type="NCBI Taxonomy" id="2827916"/>
    <lineage>
        <taxon>Viruses</taxon>
        <taxon>Duplodnaviria</taxon>
        <taxon>Heunggongvirae</taxon>
        <taxon>Uroviricota</taxon>
        <taxon>Caudoviricetes</taxon>
    </lineage>
</organism>
<name>A0A8S5T2C5_9CAUD</name>
<protein>
    <submittedName>
        <fullName evidence="1">Uncharacterized protein</fullName>
    </submittedName>
</protein>
<evidence type="ECO:0000313" key="1">
    <source>
        <dbReference type="EMBL" id="DAF56930.1"/>
    </source>
</evidence>
<accession>A0A8S5T2C5</accession>
<sequence>MSKLILDKLKVLKPLIKSKGLPCEKYGVVKDGILYFGNGFIQAEIPIEIPFDCCIDLYQLETVLRNVKGESVIININHKVYVHYDETDYNIETLPIDSLNHTINFFNAQTSVKCDESPCIFKWICGIAEGYVQPIGNEQNIDFLCETLIIHNGTLVCTDKYNIIQGILDFGMPTMALPLSAIIYFNKIKKEDIVGMGLVNEFLLIEFVNGLKFYMPNLAHNQTERIITTYNRLVGTLDRVWEAPNIEIPVLVKEQINLINKISLQNAVFFNNTFCRAENSEIHYPSFTNEPFIFKCLYRNLKVALFWGKYFKTNEKGMSFLSESSLIRGYIGKVLDD</sequence>
<dbReference type="EMBL" id="BK032724">
    <property type="protein sequence ID" value="DAF56930.1"/>
    <property type="molecule type" value="Genomic_DNA"/>
</dbReference>